<sequence>MVRGDKIKVVKGYFIIVICLLGDRFMSGVIKRIVLDVLKPHQPSLLDLAENISSTKGVEGVNLSLYEVDQQTENIKVTIEGKNIDYNEVKRIIEDVGAVIHSIDEVAAGNQLVEEVETLQDR</sequence>
<dbReference type="PANTHER" id="PTHR42240:SF1">
    <property type="entry name" value="DUF211 DOMAIN-CONTAINING PROTEIN"/>
    <property type="match status" value="1"/>
</dbReference>
<dbReference type="Gene3D" id="3.30.70.1340">
    <property type="entry name" value="MTH889-like domain"/>
    <property type="match status" value="1"/>
</dbReference>
<dbReference type="Proteomes" id="UP000185744">
    <property type="component" value="Unassembled WGS sequence"/>
</dbReference>
<dbReference type="PANTHER" id="PTHR42240">
    <property type="entry name" value="DUF211 DOMAIN-CONTAINING PROTEIN"/>
    <property type="match status" value="1"/>
</dbReference>
<gene>
    <name evidence="1" type="ORF">BTN85_0963</name>
</gene>
<name>A0A1Q6DVY9_METT1</name>
<dbReference type="SUPFAM" id="SSF160363">
    <property type="entry name" value="MTH889-like"/>
    <property type="match status" value="1"/>
</dbReference>
<dbReference type="STRING" id="1903181.BTN85_0963"/>
<evidence type="ECO:0000313" key="1">
    <source>
        <dbReference type="EMBL" id="OKY78472.1"/>
    </source>
</evidence>
<accession>A0A1Q6DVY9</accession>
<organism evidence="1 2">
    <name type="scientific">Methanohalarchaeum thermophilum</name>
    <dbReference type="NCBI Taxonomy" id="1903181"/>
    <lineage>
        <taxon>Archaea</taxon>
        <taxon>Methanobacteriati</taxon>
        <taxon>Methanobacteriota</taxon>
        <taxon>Methanonatronarchaeia</taxon>
        <taxon>Methanonatronarchaeales</taxon>
        <taxon>Methanonatronarchaeaceae</taxon>
        <taxon>Candidatus Methanohalarchaeum</taxon>
    </lineage>
</organism>
<evidence type="ECO:0008006" key="3">
    <source>
        <dbReference type="Google" id="ProtNLM"/>
    </source>
</evidence>
<dbReference type="EMBL" id="MSDW01000001">
    <property type="protein sequence ID" value="OKY78472.1"/>
    <property type="molecule type" value="Genomic_DNA"/>
</dbReference>
<dbReference type="InParanoid" id="A0A1Q6DVY9"/>
<reference evidence="1" key="1">
    <citation type="submission" date="2016-12" db="EMBL/GenBank/DDBJ databases">
        <title>Discovery of methanogenic haloarchaea.</title>
        <authorList>
            <person name="Sorokin D.Y."/>
            <person name="Makarova K.S."/>
            <person name="Abbas B."/>
            <person name="Ferrer M."/>
            <person name="Golyshin P.N."/>
        </authorList>
    </citation>
    <scope>NUCLEOTIDE SEQUENCE [LARGE SCALE GENOMIC DNA]</scope>
    <source>
        <strain evidence="1">HMET1</strain>
    </source>
</reference>
<dbReference type="InterPro" id="IPR003831">
    <property type="entry name" value="DUF211"/>
</dbReference>
<proteinExistence type="predicted"/>
<keyword evidence="2" id="KW-1185">Reference proteome</keyword>
<evidence type="ECO:0000313" key="2">
    <source>
        <dbReference type="Proteomes" id="UP000185744"/>
    </source>
</evidence>
<protein>
    <recommendedName>
        <fullName evidence="3">DUF211 domain-containing protein</fullName>
    </recommendedName>
</protein>
<dbReference type="Pfam" id="PF02680">
    <property type="entry name" value="DUF211"/>
    <property type="match status" value="1"/>
</dbReference>
<comment type="caution">
    <text evidence="1">The sequence shown here is derived from an EMBL/GenBank/DDBJ whole genome shotgun (WGS) entry which is preliminary data.</text>
</comment>
<dbReference type="InterPro" id="IPR023129">
    <property type="entry name" value="MTH889-like_dom_sf"/>
</dbReference>
<dbReference type="AlphaFoldDB" id="A0A1Q6DVY9"/>